<evidence type="ECO:0000256" key="1">
    <source>
        <dbReference type="SAM" id="MobiDB-lite"/>
    </source>
</evidence>
<feature type="transmembrane region" description="Helical" evidence="2">
    <location>
        <begin position="469"/>
        <end position="488"/>
    </location>
</feature>
<feature type="transmembrane region" description="Helical" evidence="2">
    <location>
        <begin position="31"/>
        <end position="52"/>
    </location>
</feature>
<feature type="transmembrane region" description="Helical" evidence="2">
    <location>
        <begin position="534"/>
        <end position="558"/>
    </location>
</feature>
<evidence type="ECO:0000313" key="3">
    <source>
        <dbReference type="EMBL" id="QGU06462.1"/>
    </source>
</evidence>
<feature type="transmembrane region" description="Helical" evidence="2">
    <location>
        <begin position="303"/>
        <end position="321"/>
    </location>
</feature>
<feature type="transmembrane region" description="Helical" evidence="2">
    <location>
        <begin position="495"/>
        <end position="512"/>
    </location>
</feature>
<reference evidence="3 4" key="1">
    <citation type="submission" date="2019-11" db="EMBL/GenBank/DDBJ databases">
        <title>Complete genome sequence of Corynebacterium kalinowskii 1959, a novel Corynebacterium species isolated from soil of a small paddock in Vilsendorf, Germany.</title>
        <authorList>
            <person name="Schaffert L."/>
            <person name="Ruwe M."/>
            <person name="Milse J."/>
            <person name="Hanuschka K."/>
            <person name="Ortseifen V."/>
            <person name="Droste J."/>
            <person name="Brandt D."/>
            <person name="Schlueter L."/>
            <person name="Kutter Y."/>
            <person name="Vinke S."/>
            <person name="Viehoefer P."/>
            <person name="Jacob L."/>
            <person name="Luebke N.-C."/>
            <person name="Schulte-Berndt E."/>
            <person name="Hain C."/>
            <person name="Linder M."/>
            <person name="Schmidt P."/>
            <person name="Wollenschlaeger L."/>
            <person name="Luttermann T."/>
            <person name="Thieme E."/>
            <person name="Hassa J."/>
            <person name="Haak M."/>
            <person name="Wittchen M."/>
            <person name="Mentz A."/>
            <person name="Persicke M."/>
            <person name="Busche T."/>
            <person name="Ruckert C."/>
        </authorList>
    </citation>
    <scope>NUCLEOTIDE SEQUENCE [LARGE SCALE GENOMIC DNA]</scope>
    <source>
        <strain evidence="3 4">2039</strain>
    </source>
</reference>
<gene>
    <name evidence="3" type="ORF">COCCU_02540</name>
</gene>
<feature type="transmembrane region" description="Helical" evidence="2">
    <location>
        <begin position="565"/>
        <end position="587"/>
    </location>
</feature>
<organism evidence="3 4">
    <name type="scientific">Corynebacterium occultum</name>
    <dbReference type="NCBI Taxonomy" id="2675219"/>
    <lineage>
        <taxon>Bacteria</taxon>
        <taxon>Bacillati</taxon>
        <taxon>Actinomycetota</taxon>
        <taxon>Actinomycetes</taxon>
        <taxon>Mycobacteriales</taxon>
        <taxon>Corynebacteriaceae</taxon>
        <taxon>Corynebacterium</taxon>
    </lineage>
</organism>
<feature type="transmembrane region" description="Helical" evidence="2">
    <location>
        <begin position="6"/>
        <end position="24"/>
    </location>
</feature>
<evidence type="ECO:0008006" key="5">
    <source>
        <dbReference type="Google" id="ProtNLM"/>
    </source>
</evidence>
<keyword evidence="2" id="KW-1133">Transmembrane helix</keyword>
<dbReference type="Proteomes" id="UP000424462">
    <property type="component" value="Chromosome"/>
</dbReference>
<name>A0A6B8VLV0_9CORY</name>
<keyword evidence="2" id="KW-0812">Transmembrane</keyword>
<evidence type="ECO:0000313" key="4">
    <source>
        <dbReference type="Proteomes" id="UP000424462"/>
    </source>
</evidence>
<dbReference type="AlphaFoldDB" id="A0A6B8VLV0"/>
<accession>A0A6B8VLV0</accession>
<dbReference type="EMBL" id="CP046455">
    <property type="protein sequence ID" value="QGU06462.1"/>
    <property type="molecule type" value="Genomic_DNA"/>
</dbReference>
<dbReference type="RefSeq" id="WP_156230043.1">
    <property type="nucleotide sequence ID" value="NZ_CP046455.1"/>
</dbReference>
<dbReference type="Pfam" id="PF20176">
    <property type="entry name" value="DUF6541"/>
    <property type="match status" value="1"/>
</dbReference>
<feature type="region of interest" description="Disordered" evidence="1">
    <location>
        <begin position="757"/>
        <end position="812"/>
    </location>
</feature>
<feature type="transmembrane region" description="Helical" evidence="2">
    <location>
        <begin position="166"/>
        <end position="189"/>
    </location>
</feature>
<evidence type="ECO:0000256" key="2">
    <source>
        <dbReference type="SAM" id="Phobius"/>
    </source>
</evidence>
<protein>
    <recommendedName>
        <fullName evidence="5">Glycosyltransferase RgtA/B/C/D-like domain-containing protein</fullName>
    </recommendedName>
</protein>
<feature type="transmembrane region" description="Helical" evidence="2">
    <location>
        <begin position="371"/>
        <end position="389"/>
    </location>
</feature>
<feature type="transmembrane region" description="Helical" evidence="2">
    <location>
        <begin position="327"/>
        <end position="344"/>
    </location>
</feature>
<proteinExistence type="predicted"/>
<feature type="transmembrane region" description="Helical" evidence="2">
    <location>
        <begin position="64"/>
        <end position="84"/>
    </location>
</feature>
<feature type="transmembrane region" description="Helical" evidence="2">
    <location>
        <begin position="409"/>
        <end position="428"/>
    </location>
</feature>
<sequence length="824" mass="89500">MDTYQTIIIAALVFTVPGLVLNWISGLKGPWAIAAAIPSTFGLYGLAAWLIGLTDARFSVGTVSVVWAILLLLALVWRGAFLTFRGWREKGSRRVESAEPDTPRTSPPTPVEFTPAAESGRVAGDAALDLSPASGVVLTLPGEHAGGGSAPVLRQRRRWWLQDWRTGSFLDPVWLLPAAGSLLGAWLLISRSLEYLEGTAQGVNHIFQGWDVHWHASVVQFIEREGIASATRMGELQNLETQAEMYYPTAWHAGTWLFAELSGVSVIAAVNLTYIVLTALALPLSTALIAWRLVNKRGLTAQIAAGLAGVAAFGSPVLFWIGHYVGAWPYLAAVGVSGIVLALFMAVPYRPVAAFAAAMALMGMTQLHPSAATIVVLGLGFWWLFHLLWSPARRARSVKGAVATRLRDLVLLGGAGLLGAVALLPQILSGAEQTEEVASFSAEENVTHAEAWTKAFTMMTRHTDAFEDFNPTWVIVLAVVGAVAVLVWRRNIWAPVFYFLSVWLTANALQPFEEPWGSWLNTIGSLHYSTAHRLVMPAAMFLFAAAAVGVAVIIRLITLGPVKKWALPSTIASVVLALLLGWGTAVYSEHNLGEGAEWSIAAPRDDRMVSAVDLRAFDWLAQQPSAYEGVIMGEPADGHGWMYAYNGLPSLNRHYQWPTTGPDDNTNLLYWHGNLIGAGNHGDPDQRNYVDDAAADLGVNYFFISPSNFWHFQGINRALNEGLWNAPGLTAVYQDQNVSIFAVNEAFTDAELAQMRAPGNSPMPLGPVPTKGELDRAETPTEEDEPFFHRPTKPDLGGPDPDDPVNEGYVEPIRYPIVEVPVNQ</sequence>
<dbReference type="KEGG" id="cok:COCCU_02540"/>
<feature type="transmembrane region" description="Helical" evidence="2">
    <location>
        <begin position="266"/>
        <end position="291"/>
    </location>
</feature>
<dbReference type="InterPro" id="IPR046671">
    <property type="entry name" value="DUF6541"/>
</dbReference>
<keyword evidence="4" id="KW-1185">Reference proteome</keyword>
<keyword evidence="2" id="KW-0472">Membrane</keyword>